<evidence type="ECO:0000313" key="2">
    <source>
        <dbReference type="Proteomes" id="UP000712080"/>
    </source>
</evidence>
<proteinExistence type="predicted"/>
<dbReference type="PANTHER" id="PTHR12224">
    <property type="entry name" value="BETA-1,4-MANNOSYL-GLYCOPROTEIN BETA-1,4-N-ACETYLGLUCOSAMINYL-TRANSFERASE"/>
    <property type="match status" value="1"/>
</dbReference>
<dbReference type="PANTHER" id="PTHR12224:SF0">
    <property type="entry name" value="BETA-1,4-MANNOSYL-GLYCOPROTEIN 4-BETA-N-ACETYLGLUCOSAMINYLTRANSFERASE"/>
    <property type="match status" value="1"/>
</dbReference>
<dbReference type="GO" id="GO:0006044">
    <property type="term" value="P:N-acetylglucosamine metabolic process"/>
    <property type="evidence" value="ECO:0007669"/>
    <property type="project" value="TreeGrafter"/>
</dbReference>
<keyword evidence="1" id="KW-0808">Transferase</keyword>
<evidence type="ECO:0000313" key="1">
    <source>
        <dbReference type="EMBL" id="NMH29229.1"/>
    </source>
</evidence>
<keyword evidence="2" id="KW-1185">Reference proteome</keyword>
<accession>A0A972FNC1</accession>
<sequence>MVYDCFIFFNELDLLEIRLNELDSVVDKFVIVEADRTFQNKPKPFIFEENKQRFEKFLDKIIHVKLTKYPLFLPVINPRTAWKMEFYQRNSIVKGLRNCRPDDIILISDVDEIPKKEVIRKFSLHGIDRIFGVKMDMFMYFFNHKLIFDGGSQMDRLESKNGIWHCMVALPYRLLHEAPNRLRKTVMRTVRRGAKYPIIPNGGWHFSYMGGFDKIVQKLESFSHTEYNLDQYKKKEVVEELIHSGKDIFGRDLEFKVVDRVENMPDYFSNPDVQERFSDYFLEYKPKP</sequence>
<reference evidence="1" key="1">
    <citation type="submission" date="2020-02" db="EMBL/GenBank/DDBJ databases">
        <title>Flavobacterium sp. genome.</title>
        <authorList>
            <person name="Jung H.S."/>
            <person name="Baek J.H."/>
            <person name="Jeon C.O."/>
        </authorList>
    </citation>
    <scope>NUCLEOTIDE SEQUENCE</scope>
    <source>
        <strain evidence="1">SE-s28</strain>
    </source>
</reference>
<dbReference type="EMBL" id="JAAMPU010000108">
    <property type="protein sequence ID" value="NMH29229.1"/>
    <property type="molecule type" value="Genomic_DNA"/>
</dbReference>
<comment type="caution">
    <text evidence="1">The sequence shown here is derived from an EMBL/GenBank/DDBJ whole genome shotgun (WGS) entry which is preliminary data.</text>
</comment>
<dbReference type="RefSeq" id="WP_169528334.1">
    <property type="nucleotide sequence ID" value="NZ_JAAMPU010000108.1"/>
</dbReference>
<gene>
    <name evidence="1" type="ORF">G6047_14405</name>
</gene>
<keyword evidence="1" id="KW-0328">Glycosyltransferase</keyword>
<name>A0A972FNC1_9FLAO</name>
<dbReference type="AlphaFoldDB" id="A0A972FNC1"/>
<dbReference type="Proteomes" id="UP000712080">
    <property type="component" value="Unassembled WGS sequence"/>
</dbReference>
<dbReference type="InterPro" id="IPR006813">
    <property type="entry name" value="Glyco_trans_17"/>
</dbReference>
<dbReference type="Pfam" id="PF04724">
    <property type="entry name" value="Glyco_transf_17"/>
    <property type="match status" value="1"/>
</dbReference>
<organism evidence="1 2">
    <name type="scientific">Flavobacterium silvaticum</name>
    <dbReference type="NCBI Taxonomy" id="1852020"/>
    <lineage>
        <taxon>Bacteria</taxon>
        <taxon>Pseudomonadati</taxon>
        <taxon>Bacteroidota</taxon>
        <taxon>Flavobacteriia</taxon>
        <taxon>Flavobacteriales</taxon>
        <taxon>Flavobacteriaceae</taxon>
        <taxon>Flavobacterium</taxon>
    </lineage>
</organism>
<dbReference type="GO" id="GO:0003830">
    <property type="term" value="F:beta-1,4-mannosylglycoprotein 4-beta-N-acetylglucosaminyltransferase activity"/>
    <property type="evidence" value="ECO:0007669"/>
    <property type="project" value="InterPro"/>
</dbReference>
<dbReference type="GO" id="GO:0016020">
    <property type="term" value="C:membrane"/>
    <property type="evidence" value="ECO:0007669"/>
    <property type="project" value="InterPro"/>
</dbReference>
<protein>
    <submittedName>
        <fullName evidence="1">N-acetylglucosaminyltransferase</fullName>
    </submittedName>
</protein>